<dbReference type="PANTHER" id="PTHR35604:SF2">
    <property type="entry name" value="TRANSPOSASE INSH FOR INSERTION SEQUENCE ELEMENT IS5A-RELATED"/>
    <property type="match status" value="1"/>
</dbReference>
<dbReference type="GO" id="GO:0004803">
    <property type="term" value="F:transposase activity"/>
    <property type="evidence" value="ECO:0007669"/>
    <property type="project" value="InterPro"/>
</dbReference>
<dbReference type="InterPro" id="IPR008490">
    <property type="entry name" value="Transposase_InsH_N"/>
</dbReference>
<feature type="domain" description="Transposase InsH N-terminal" evidence="2">
    <location>
        <begin position="30"/>
        <end position="113"/>
    </location>
</feature>
<name>A0A941EYQ2_9ACTN</name>
<feature type="domain" description="Transposase IS4-like" evidence="1">
    <location>
        <begin position="279"/>
        <end position="352"/>
    </location>
</feature>
<dbReference type="Pfam" id="PF05598">
    <property type="entry name" value="DUF772"/>
    <property type="match status" value="1"/>
</dbReference>
<dbReference type="InterPro" id="IPR002559">
    <property type="entry name" value="Transposase_11"/>
</dbReference>
<evidence type="ECO:0000259" key="2">
    <source>
        <dbReference type="Pfam" id="PF05598"/>
    </source>
</evidence>
<gene>
    <name evidence="3" type="ORF">KDL01_41250</name>
</gene>
<comment type="caution">
    <text evidence="3">The sequence shown here is derived from an EMBL/GenBank/DDBJ whole genome shotgun (WGS) entry which is preliminary data.</text>
</comment>
<feature type="non-terminal residue" evidence="3">
    <location>
        <position position="396"/>
    </location>
</feature>
<organism evidence="3 4">
    <name type="scientific">Actinospica durhamensis</name>
    <dbReference type="NCBI Taxonomy" id="1508375"/>
    <lineage>
        <taxon>Bacteria</taxon>
        <taxon>Bacillati</taxon>
        <taxon>Actinomycetota</taxon>
        <taxon>Actinomycetes</taxon>
        <taxon>Catenulisporales</taxon>
        <taxon>Actinospicaceae</taxon>
        <taxon>Actinospica</taxon>
    </lineage>
</organism>
<proteinExistence type="predicted"/>
<dbReference type="Pfam" id="PF01609">
    <property type="entry name" value="DDE_Tnp_1"/>
    <property type="match status" value="1"/>
</dbReference>
<dbReference type="PANTHER" id="PTHR35604">
    <property type="entry name" value="TRANSPOSASE INSH FOR INSERTION SEQUENCE ELEMENT IS5A-RELATED"/>
    <property type="match status" value="1"/>
</dbReference>
<dbReference type="Proteomes" id="UP000675781">
    <property type="component" value="Unassembled WGS sequence"/>
</dbReference>
<sequence>MQGEWTGELAGPDVWVTCRELIPASSVFAFLAEHREALFPAGMFADMYPSRNGRPSMPPQILAAAVTLQALHGLSDIETVQELRCDLRWKAACGLGLYDTAFDSSLLAYFRRRLSRSADPQRIFTAVRAVVAETGVLKGKTRRALDSTVLDDAVATQDTVTQIIAAIRRVAREVPGADEVAAAVCTAHDYADPGKPKIAWNDEQARAELVDALVTDAIRLLAALPEREHTPKAADALGLLALVADQDVEPAEDSDGRDGRWRITKGTAENRVISTVDPEARHVHKTRSHKQDGYKAHLAVEPATGIYTAVAIRPGSGPEHHEAAVALDLLADDDQETDLDLFGDTAYGSGQASAALLAREHRLFFKPAPLTTAVAGGFSLDDFAIDTTAGQVTCPA</sequence>
<accession>A0A941EYQ2</accession>
<dbReference type="GO" id="GO:0006313">
    <property type="term" value="P:DNA transposition"/>
    <property type="evidence" value="ECO:0007669"/>
    <property type="project" value="InterPro"/>
</dbReference>
<evidence type="ECO:0000259" key="1">
    <source>
        <dbReference type="Pfam" id="PF01609"/>
    </source>
</evidence>
<keyword evidence="4" id="KW-1185">Reference proteome</keyword>
<reference evidence="3" key="1">
    <citation type="submission" date="2021-04" db="EMBL/GenBank/DDBJ databases">
        <title>Genome based classification of Actinospica acidithermotolerans sp. nov., an actinobacterium isolated from an Indonesian hot spring.</title>
        <authorList>
            <person name="Kusuma A.B."/>
            <person name="Putra K.E."/>
            <person name="Nafisah S."/>
            <person name="Loh J."/>
            <person name="Nouioui I."/>
            <person name="Goodfellow M."/>
        </authorList>
    </citation>
    <scope>NUCLEOTIDE SEQUENCE</scope>
    <source>
        <strain evidence="3">CSCA 57</strain>
    </source>
</reference>
<dbReference type="AlphaFoldDB" id="A0A941EYQ2"/>
<evidence type="ECO:0000313" key="3">
    <source>
        <dbReference type="EMBL" id="MBR7839746.1"/>
    </source>
</evidence>
<dbReference type="RefSeq" id="WP_212534160.1">
    <property type="nucleotide sequence ID" value="NZ_JAGSOG010000591.1"/>
</dbReference>
<dbReference type="EMBL" id="JAGSOG010000591">
    <property type="protein sequence ID" value="MBR7839746.1"/>
    <property type="molecule type" value="Genomic_DNA"/>
</dbReference>
<protein>
    <submittedName>
        <fullName evidence="3">Transposase</fullName>
    </submittedName>
</protein>
<dbReference type="GO" id="GO:0003677">
    <property type="term" value="F:DNA binding"/>
    <property type="evidence" value="ECO:0007669"/>
    <property type="project" value="InterPro"/>
</dbReference>
<evidence type="ECO:0000313" key="4">
    <source>
        <dbReference type="Proteomes" id="UP000675781"/>
    </source>
</evidence>